<protein>
    <recommendedName>
        <fullName evidence="2">dihydrofolate reductase</fullName>
        <ecNumber evidence="2">1.5.1.3</ecNumber>
    </recommendedName>
</protein>
<dbReference type="PIRSF" id="PIRSF000194">
    <property type="entry name" value="DHFR"/>
    <property type="match status" value="1"/>
</dbReference>
<dbReference type="PROSITE" id="PS51330">
    <property type="entry name" value="DHFR_2"/>
    <property type="match status" value="1"/>
</dbReference>
<dbReference type="InterPro" id="IPR001796">
    <property type="entry name" value="DHFR_dom"/>
</dbReference>
<evidence type="ECO:0000256" key="5">
    <source>
        <dbReference type="ARBA" id="ARBA00023002"/>
    </source>
</evidence>
<dbReference type="CDD" id="cd00209">
    <property type="entry name" value="DHFR"/>
    <property type="match status" value="1"/>
</dbReference>
<dbReference type="Gene3D" id="3.40.430.10">
    <property type="entry name" value="Dihydrofolate Reductase, subunit A"/>
    <property type="match status" value="1"/>
</dbReference>
<evidence type="ECO:0000256" key="3">
    <source>
        <dbReference type="ARBA" id="ARBA00022563"/>
    </source>
</evidence>
<sequence length="186" mass="19951">MVELVSVAAVADNGVIGDEGELPWPSIPADKEQYRSRIADAPVILGRTTFESMRDDLPGSAQIVLSRSVDAFDVDTAHHAADVEEAVAVAASLGADTAYVIGGAAIYDLFQPHVDRMALSRVHGEYEGDSFYPEWDETDFELVESTAYDRFTLEEWVRVDDAETADTAETGDTADTADTADAGTGS</sequence>
<name>A0ABD5WDS7_9EURY</name>
<evidence type="ECO:0000313" key="9">
    <source>
        <dbReference type="EMBL" id="MFC7068994.1"/>
    </source>
</evidence>
<evidence type="ECO:0000313" key="10">
    <source>
        <dbReference type="Proteomes" id="UP001596461"/>
    </source>
</evidence>
<dbReference type="EMBL" id="JBHTAH010000003">
    <property type="protein sequence ID" value="MFC7068994.1"/>
    <property type="molecule type" value="Genomic_DNA"/>
</dbReference>
<dbReference type="PROSITE" id="PS00075">
    <property type="entry name" value="DHFR_1"/>
    <property type="match status" value="1"/>
</dbReference>
<dbReference type="GO" id="GO:0004146">
    <property type="term" value="F:dihydrofolate reductase activity"/>
    <property type="evidence" value="ECO:0007669"/>
    <property type="project" value="UniProtKB-EC"/>
</dbReference>
<accession>A0ABD5WDS7</accession>
<comment type="caution">
    <text evidence="9">The sequence shown here is derived from an EMBL/GenBank/DDBJ whole genome shotgun (WGS) entry which is preliminary data.</text>
</comment>
<dbReference type="InterPro" id="IPR012259">
    <property type="entry name" value="DHFR"/>
</dbReference>
<evidence type="ECO:0000256" key="7">
    <source>
        <dbReference type="SAM" id="MobiDB-lite"/>
    </source>
</evidence>
<proteinExistence type="inferred from homology"/>
<keyword evidence="10" id="KW-1185">Reference proteome</keyword>
<dbReference type="GO" id="GO:0006730">
    <property type="term" value="P:one-carbon metabolic process"/>
    <property type="evidence" value="ECO:0007669"/>
    <property type="project" value="UniProtKB-KW"/>
</dbReference>
<feature type="region of interest" description="Disordered" evidence="7">
    <location>
        <begin position="162"/>
        <end position="186"/>
    </location>
</feature>
<dbReference type="Pfam" id="PF00186">
    <property type="entry name" value="DHFR_1"/>
    <property type="match status" value="1"/>
</dbReference>
<dbReference type="Proteomes" id="UP001596461">
    <property type="component" value="Unassembled WGS sequence"/>
</dbReference>
<keyword evidence="4" id="KW-0521">NADP</keyword>
<comment type="pathway">
    <text evidence="1">Cofactor biosynthesis; tetrahydrofolate biosynthesis; 5,6,7,8-tetrahydrofolate from 7,8-dihydrofolate: step 1/1.</text>
</comment>
<dbReference type="SUPFAM" id="SSF53597">
    <property type="entry name" value="Dihydrofolate reductase-like"/>
    <property type="match status" value="1"/>
</dbReference>
<organism evidence="9 10">
    <name type="scientific">Halobaculum lipolyticum</name>
    <dbReference type="NCBI Taxonomy" id="3032001"/>
    <lineage>
        <taxon>Archaea</taxon>
        <taxon>Methanobacteriati</taxon>
        <taxon>Methanobacteriota</taxon>
        <taxon>Stenosarchaea group</taxon>
        <taxon>Halobacteria</taxon>
        <taxon>Halobacteriales</taxon>
        <taxon>Haloferacaceae</taxon>
        <taxon>Halobaculum</taxon>
    </lineage>
</organism>
<dbReference type="EC" id="1.5.1.3" evidence="2"/>
<evidence type="ECO:0000256" key="2">
    <source>
        <dbReference type="ARBA" id="ARBA00012856"/>
    </source>
</evidence>
<dbReference type="RefSeq" id="WP_321170373.1">
    <property type="nucleotide sequence ID" value="NZ_CP126154.1"/>
</dbReference>
<gene>
    <name evidence="9" type="ORF">ACFQL9_05000</name>
</gene>
<evidence type="ECO:0000256" key="6">
    <source>
        <dbReference type="RuleBase" id="RU004474"/>
    </source>
</evidence>
<dbReference type="PRINTS" id="PR00070">
    <property type="entry name" value="DHFR"/>
</dbReference>
<dbReference type="PANTHER" id="PTHR48069">
    <property type="entry name" value="DIHYDROFOLATE REDUCTASE"/>
    <property type="match status" value="1"/>
</dbReference>
<comment type="similarity">
    <text evidence="6">Belongs to the dihydrofolate reductase family.</text>
</comment>
<dbReference type="AlphaFoldDB" id="A0ABD5WDS7"/>
<feature type="domain" description="DHFR" evidence="8">
    <location>
        <begin position="3"/>
        <end position="186"/>
    </location>
</feature>
<dbReference type="InterPro" id="IPR017925">
    <property type="entry name" value="DHFR_CS"/>
</dbReference>
<reference evidence="9 10" key="1">
    <citation type="journal article" date="2019" name="Int. J. Syst. Evol. Microbiol.">
        <title>The Global Catalogue of Microorganisms (GCM) 10K type strain sequencing project: providing services to taxonomists for standard genome sequencing and annotation.</title>
        <authorList>
            <consortium name="The Broad Institute Genomics Platform"/>
            <consortium name="The Broad Institute Genome Sequencing Center for Infectious Disease"/>
            <person name="Wu L."/>
            <person name="Ma J."/>
        </authorList>
    </citation>
    <scope>NUCLEOTIDE SEQUENCE [LARGE SCALE GENOMIC DNA]</scope>
    <source>
        <strain evidence="9 10">DT31</strain>
    </source>
</reference>
<dbReference type="PANTHER" id="PTHR48069:SF3">
    <property type="entry name" value="DIHYDROFOLATE REDUCTASE"/>
    <property type="match status" value="1"/>
</dbReference>
<evidence type="ECO:0000259" key="8">
    <source>
        <dbReference type="PROSITE" id="PS51330"/>
    </source>
</evidence>
<keyword evidence="5 9" id="KW-0560">Oxidoreductase</keyword>
<evidence type="ECO:0000256" key="1">
    <source>
        <dbReference type="ARBA" id="ARBA00004903"/>
    </source>
</evidence>
<evidence type="ECO:0000256" key="4">
    <source>
        <dbReference type="ARBA" id="ARBA00022857"/>
    </source>
</evidence>
<dbReference type="InterPro" id="IPR024072">
    <property type="entry name" value="DHFR-like_dom_sf"/>
</dbReference>
<dbReference type="GeneID" id="81125759"/>
<feature type="compositionally biased region" description="Low complexity" evidence="7">
    <location>
        <begin position="165"/>
        <end position="186"/>
    </location>
</feature>
<keyword evidence="3" id="KW-0554">One-carbon metabolism</keyword>